<dbReference type="Pfam" id="PF08246">
    <property type="entry name" value="Inhibitor_I29"/>
    <property type="match status" value="1"/>
</dbReference>
<keyword evidence="7" id="KW-1015">Disulfide bond</keyword>
<evidence type="ECO:0000256" key="10">
    <source>
        <dbReference type="SAM" id="SignalP"/>
    </source>
</evidence>
<keyword evidence="6" id="KW-0809">Transit peptide</keyword>
<dbReference type="InterPro" id="IPR000668">
    <property type="entry name" value="Peptidase_C1A_C"/>
</dbReference>
<feature type="domain" description="Cathepsin propeptide inhibitor" evidence="12">
    <location>
        <begin position="60"/>
        <end position="116"/>
    </location>
</feature>
<evidence type="ECO:0000313" key="14">
    <source>
        <dbReference type="Proteomes" id="UP000233837"/>
    </source>
</evidence>
<sequence length="362" mass="39660">MAHRIPLTVVFLFSAACASSAASLAPSEDDNPNLPNTNPFSSTDPAFLQALGTSFYATRFALFAQRYGKSYESVHELRRRFGIFKQNFEQIRATNRKGLSYSVSVNHFADLTWEEFRASWLGGTSLNCSAGLKPKHILNKKKLPKEKDWRKDGIVSHVKNQGDCGSCWAFSATGAIEAAFTQLTGKAISLSEQQLIDCSLKYNNFGCSGGFPSQAFQYVKDNGGIEAEKTYPYLAANGKCRFKKENVRAKVIGSVNITQGDEDELKHAVGIVRPVTVGIDVVPDFRFYKKGVFSSDTCGSSPDDLNHAVLVVGYGVEDGIPYWLIKNSWGKKWGDNGFFKIESGKNMCGVATCATYPNVAAA</sequence>
<dbReference type="InterPro" id="IPR000169">
    <property type="entry name" value="Pept_cys_AS"/>
</dbReference>
<dbReference type="EMBL" id="KZ503459">
    <property type="protein sequence ID" value="PKU63870.1"/>
    <property type="molecule type" value="Genomic_DNA"/>
</dbReference>
<evidence type="ECO:0000256" key="9">
    <source>
        <dbReference type="ARBA" id="ARBA00063595"/>
    </source>
</evidence>
<evidence type="ECO:0000256" key="5">
    <source>
        <dbReference type="ARBA" id="ARBA00022640"/>
    </source>
</evidence>
<evidence type="ECO:0000256" key="7">
    <source>
        <dbReference type="ARBA" id="ARBA00023157"/>
    </source>
</evidence>
<dbReference type="GO" id="GO:0009507">
    <property type="term" value="C:chloroplast"/>
    <property type="evidence" value="ECO:0007669"/>
    <property type="project" value="UniProtKB-SubCell"/>
</dbReference>
<feature type="signal peptide" evidence="10">
    <location>
        <begin position="1"/>
        <end position="21"/>
    </location>
</feature>
<protein>
    <submittedName>
        <fullName evidence="13">Cysteine proteinase 2</fullName>
    </submittedName>
</protein>
<dbReference type="GO" id="GO:0009699">
    <property type="term" value="P:phenylpropanoid biosynthetic process"/>
    <property type="evidence" value="ECO:0007669"/>
    <property type="project" value="UniProtKB-ARBA"/>
</dbReference>
<dbReference type="CDD" id="cd02248">
    <property type="entry name" value="Peptidase_C1A"/>
    <property type="match status" value="1"/>
</dbReference>
<comment type="subcellular location">
    <subcellularLocation>
        <location evidence="1">Plastid</location>
        <location evidence="1">Chloroplast</location>
    </subcellularLocation>
</comment>
<accession>A0A2I0VKC2</accession>
<dbReference type="InterPro" id="IPR025660">
    <property type="entry name" value="Pept_his_AS"/>
</dbReference>
<dbReference type="InterPro" id="IPR013128">
    <property type="entry name" value="Peptidase_C1A"/>
</dbReference>
<dbReference type="SMART" id="SM00848">
    <property type="entry name" value="Inhibitor_I29"/>
    <property type="match status" value="1"/>
</dbReference>
<comment type="similarity">
    <text evidence="3">Belongs to the peptidase C1 family.</text>
</comment>
<keyword evidence="4" id="KW-0150">Chloroplast</keyword>
<reference evidence="13 14" key="1">
    <citation type="journal article" date="2016" name="Sci. Rep.">
        <title>The Dendrobium catenatum Lindl. genome sequence provides insights into polysaccharide synthase, floral development and adaptive evolution.</title>
        <authorList>
            <person name="Zhang G.Q."/>
            <person name="Xu Q."/>
            <person name="Bian C."/>
            <person name="Tsai W.C."/>
            <person name="Yeh C.M."/>
            <person name="Liu K.W."/>
            <person name="Yoshida K."/>
            <person name="Zhang L.S."/>
            <person name="Chang S.B."/>
            <person name="Chen F."/>
            <person name="Shi Y."/>
            <person name="Su Y.Y."/>
            <person name="Zhang Y.Q."/>
            <person name="Chen L.J."/>
            <person name="Yin Y."/>
            <person name="Lin M."/>
            <person name="Huang H."/>
            <person name="Deng H."/>
            <person name="Wang Z.W."/>
            <person name="Zhu S.L."/>
            <person name="Zhao X."/>
            <person name="Deng C."/>
            <person name="Niu S.C."/>
            <person name="Huang J."/>
            <person name="Wang M."/>
            <person name="Liu G.H."/>
            <person name="Yang H.J."/>
            <person name="Xiao X.J."/>
            <person name="Hsiao Y.Y."/>
            <person name="Wu W.L."/>
            <person name="Chen Y.Y."/>
            <person name="Mitsuda N."/>
            <person name="Ohme-Takagi M."/>
            <person name="Luo Y.B."/>
            <person name="Van de Peer Y."/>
            <person name="Liu Z.J."/>
        </authorList>
    </citation>
    <scope>NUCLEOTIDE SEQUENCE [LARGE SCALE GENOMIC DNA]</scope>
    <source>
        <tissue evidence="13">The whole plant</tissue>
    </source>
</reference>
<keyword evidence="14" id="KW-1185">Reference proteome</keyword>
<keyword evidence="8" id="KW-0456">Lyase</keyword>
<comment type="subunit">
    <text evidence="9">Forms homodimers, homotrimers and homotetramers.</text>
</comment>
<evidence type="ECO:0000259" key="11">
    <source>
        <dbReference type="SMART" id="SM00645"/>
    </source>
</evidence>
<dbReference type="PROSITE" id="PS00139">
    <property type="entry name" value="THIOL_PROTEASE_CYS"/>
    <property type="match status" value="1"/>
</dbReference>
<dbReference type="PROSITE" id="PS00640">
    <property type="entry name" value="THIOL_PROTEASE_ASN"/>
    <property type="match status" value="1"/>
</dbReference>
<evidence type="ECO:0000256" key="4">
    <source>
        <dbReference type="ARBA" id="ARBA00022528"/>
    </source>
</evidence>
<proteinExistence type="inferred from homology"/>
<dbReference type="Pfam" id="PF00112">
    <property type="entry name" value="Peptidase_C1"/>
    <property type="match status" value="1"/>
</dbReference>
<dbReference type="InterPro" id="IPR038765">
    <property type="entry name" value="Papain-like_cys_pep_sf"/>
</dbReference>
<name>A0A2I0VKC2_9ASPA</name>
<evidence type="ECO:0000256" key="2">
    <source>
        <dbReference type="ARBA" id="ARBA00004928"/>
    </source>
</evidence>
<dbReference type="GO" id="GO:0050547">
    <property type="term" value="F:feruloyl-CoA hydratase/lyase activity"/>
    <property type="evidence" value="ECO:0007669"/>
    <property type="project" value="UniProtKB-ARBA"/>
</dbReference>
<dbReference type="Proteomes" id="UP000233837">
    <property type="component" value="Unassembled WGS sequence"/>
</dbReference>
<dbReference type="AlphaFoldDB" id="A0A2I0VKC2"/>
<dbReference type="InterPro" id="IPR039417">
    <property type="entry name" value="Peptidase_C1A_papain-like"/>
</dbReference>
<dbReference type="InterPro" id="IPR013201">
    <property type="entry name" value="Prot_inhib_I29"/>
</dbReference>
<dbReference type="PROSITE" id="PS51257">
    <property type="entry name" value="PROKAR_LIPOPROTEIN"/>
    <property type="match status" value="1"/>
</dbReference>
<feature type="chain" id="PRO_5018792068" evidence="10">
    <location>
        <begin position="22"/>
        <end position="362"/>
    </location>
</feature>
<dbReference type="GO" id="GO:0008234">
    <property type="term" value="F:cysteine-type peptidase activity"/>
    <property type="evidence" value="ECO:0007669"/>
    <property type="project" value="InterPro"/>
</dbReference>
<evidence type="ECO:0000313" key="13">
    <source>
        <dbReference type="EMBL" id="PKU63870.1"/>
    </source>
</evidence>
<dbReference type="PROSITE" id="PS00639">
    <property type="entry name" value="THIOL_PROTEASE_HIS"/>
    <property type="match status" value="1"/>
</dbReference>
<dbReference type="SUPFAM" id="SSF54001">
    <property type="entry name" value="Cysteine proteinases"/>
    <property type="match status" value="1"/>
</dbReference>
<feature type="domain" description="Peptidase C1A papain C-terminal" evidence="11">
    <location>
        <begin position="143"/>
        <end position="358"/>
    </location>
</feature>
<dbReference type="OrthoDB" id="10253408at2759"/>
<reference evidence="13 14" key="2">
    <citation type="journal article" date="2017" name="Nature">
        <title>The Apostasia genome and the evolution of orchids.</title>
        <authorList>
            <person name="Zhang G.Q."/>
            <person name="Liu K.W."/>
            <person name="Li Z."/>
            <person name="Lohaus R."/>
            <person name="Hsiao Y.Y."/>
            <person name="Niu S.C."/>
            <person name="Wang J.Y."/>
            <person name="Lin Y.C."/>
            <person name="Xu Q."/>
            <person name="Chen L.J."/>
            <person name="Yoshida K."/>
            <person name="Fujiwara S."/>
            <person name="Wang Z.W."/>
            <person name="Zhang Y.Q."/>
            <person name="Mitsuda N."/>
            <person name="Wang M."/>
            <person name="Liu G.H."/>
            <person name="Pecoraro L."/>
            <person name="Huang H.X."/>
            <person name="Xiao X.J."/>
            <person name="Lin M."/>
            <person name="Wu X.Y."/>
            <person name="Wu W.L."/>
            <person name="Chen Y.Y."/>
            <person name="Chang S.B."/>
            <person name="Sakamoto S."/>
            <person name="Ohme-Takagi M."/>
            <person name="Yagi M."/>
            <person name="Zeng S.J."/>
            <person name="Shen C.Y."/>
            <person name="Yeh C.M."/>
            <person name="Luo Y.B."/>
            <person name="Tsai W.C."/>
            <person name="Van de Peer Y."/>
            <person name="Liu Z.J."/>
        </authorList>
    </citation>
    <scope>NUCLEOTIDE SEQUENCE [LARGE SCALE GENOMIC DNA]</scope>
    <source>
        <tissue evidence="13">The whole plant</tissue>
    </source>
</reference>
<dbReference type="STRING" id="906689.A0A2I0VKC2"/>
<dbReference type="GO" id="GO:0006508">
    <property type="term" value="P:proteolysis"/>
    <property type="evidence" value="ECO:0007669"/>
    <property type="project" value="InterPro"/>
</dbReference>
<gene>
    <name evidence="13" type="primary">CCP2</name>
    <name evidence="13" type="ORF">MA16_Dca009854</name>
</gene>
<keyword evidence="10" id="KW-0732">Signal</keyword>
<dbReference type="Gene3D" id="3.90.70.10">
    <property type="entry name" value="Cysteine proteinases"/>
    <property type="match status" value="1"/>
</dbReference>
<dbReference type="PANTHER" id="PTHR12411">
    <property type="entry name" value="CYSTEINE PROTEASE FAMILY C1-RELATED"/>
    <property type="match status" value="1"/>
</dbReference>
<evidence type="ECO:0000256" key="3">
    <source>
        <dbReference type="ARBA" id="ARBA00008455"/>
    </source>
</evidence>
<organism evidence="13 14">
    <name type="scientific">Dendrobium catenatum</name>
    <dbReference type="NCBI Taxonomy" id="906689"/>
    <lineage>
        <taxon>Eukaryota</taxon>
        <taxon>Viridiplantae</taxon>
        <taxon>Streptophyta</taxon>
        <taxon>Embryophyta</taxon>
        <taxon>Tracheophyta</taxon>
        <taxon>Spermatophyta</taxon>
        <taxon>Magnoliopsida</taxon>
        <taxon>Liliopsida</taxon>
        <taxon>Asparagales</taxon>
        <taxon>Orchidaceae</taxon>
        <taxon>Epidendroideae</taxon>
        <taxon>Malaxideae</taxon>
        <taxon>Dendrobiinae</taxon>
        <taxon>Dendrobium</taxon>
    </lineage>
</organism>
<dbReference type="FunFam" id="3.90.70.10:FF:000039">
    <property type="entry name" value="Cysteine proteinase 2, putative"/>
    <property type="match status" value="1"/>
</dbReference>
<evidence type="ECO:0000256" key="8">
    <source>
        <dbReference type="ARBA" id="ARBA00023239"/>
    </source>
</evidence>
<dbReference type="SMART" id="SM00645">
    <property type="entry name" value="Pept_C1"/>
    <property type="match status" value="1"/>
</dbReference>
<dbReference type="PRINTS" id="PR00705">
    <property type="entry name" value="PAPAIN"/>
</dbReference>
<evidence type="ECO:0000256" key="6">
    <source>
        <dbReference type="ARBA" id="ARBA00022946"/>
    </source>
</evidence>
<keyword evidence="5" id="KW-0934">Plastid</keyword>
<evidence type="ECO:0000256" key="1">
    <source>
        <dbReference type="ARBA" id="ARBA00004229"/>
    </source>
</evidence>
<comment type="pathway">
    <text evidence="2">Aromatic compound metabolism; phenylpropanoid biosynthesis.</text>
</comment>
<dbReference type="InterPro" id="IPR025661">
    <property type="entry name" value="Pept_asp_AS"/>
</dbReference>
<evidence type="ECO:0000259" key="12">
    <source>
        <dbReference type="SMART" id="SM00848"/>
    </source>
</evidence>